<proteinExistence type="predicted"/>
<keyword evidence="3" id="KW-1185">Reference proteome</keyword>
<reference evidence="2" key="1">
    <citation type="journal article" date="2014" name="Nucleic Acids Res.">
        <title>The evolutionary dynamics of variant antigen genes in Babesia reveal a history of genomic innovation underlying host-parasite interaction.</title>
        <authorList>
            <person name="Jackson A.P."/>
            <person name="Otto T.D."/>
            <person name="Darby A."/>
            <person name="Ramaprasad A."/>
            <person name="Xia D."/>
            <person name="Echaide I.E."/>
            <person name="Farber M."/>
            <person name="Gahlot S."/>
            <person name="Gamble J."/>
            <person name="Gupta D."/>
            <person name="Gupta Y."/>
            <person name="Jackson L."/>
            <person name="Malandrin L."/>
            <person name="Malas T.B."/>
            <person name="Moussa E."/>
            <person name="Nair M."/>
            <person name="Reid A.J."/>
            <person name="Sanders M."/>
            <person name="Sharma J."/>
            <person name="Tracey A."/>
            <person name="Quail M.A."/>
            <person name="Weir W."/>
            <person name="Wastling J.M."/>
            <person name="Hall N."/>
            <person name="Willadsen P."/>
            <person name="Lingelbach K."/>
            <person name="Shiels B."/>
            <person name="Tait A."/>
            <person name="Berriman M."/>
            <person name="Allred D.R."/>
            <person name="Pain A."/>
        </authorList>
    </citation>
    <scope>NUCLEOTIDE SEQUENCE</scope>
    <source>
        <strain evidence="2">1802A</strain>
    </source>
</reference>
<dbReference type="Proteomes" id="UP001195914">
    <property type="component" value="Unassembled WGS sequence"/>
</dbReference>
<dbReference type="GO" id="GO:0005643">
    <property type="term" value="C:nuclear pore"/>
    <property type="evidence" value="ECO:0007669"/>
    <property type="project" value="UniProtKB-ARBA"/>
</dbReference>
<dbReference type="EMBL" id="JAHBMH010000073">
    <property type="protein sequence ID" value="KAK1932890.1"/>
    <property type="molecule type" value="Genomic_DNA"/>
</dbReference>
<feature type="compositionally biased region" description="Low complexity" evidence="1">
    <location>
        <begin position="40"/>
        <end position="57"/>
    </location>
</feature>
<feature type="compositionally biased region" description="Polar residues" evidence="1">
    <location>
        <begin position="623"/>
        <end position="653"/>
    </location>
</feature>
<protein>
    <submittedName>
        <fullName evidence="2">Uncharacterized protein</fullName>
    </submittedName>
</protein>
<sequence>MASSFALNTGSGASGGGTALFGTNATSSFGMNNVTSFGSTGTGTSNTGGMSVGNSTTPGFHSSFNNVGNGGPQGFNHNMLGNNKLPEKLNYRCTVRHLTNLIPHWKGHFDVADMLLSSQEKSMSKVRLMIDKLEDLDKNCSTSHENIKNSLNGISLLQDKLQSEVDERCKLQDKQNLISIKARRLSDSLRTVGKPPGTKISAVFRVPNHLNVQLSKELLDTIRAWKKDIHLLQMEVTSLKDIDLSQYVSTVHVVIKSHDKRITHISDRLTKAVSGADSKMRERRGIWDNIADETSNIKRAFLTAVGLPIRPPVHDHEMTLTSSANMDNDIKKQIQYLKKFNDAFRETGNAALDGSTFNIRELLQQPTPPSTNILFGGAGASTTNVFGGTGSNAMGSSLFGNNTVMNGNRLFGNSATGTSSGNIFGGGNKTTGAGLFGSTSTTNTTGGLFGSGSTTNTTGGLFGSNNTTNTTGGLFGSNNNTNTTGGPFGSNNNTNTTGGLFGSNNTTNTTGGLFGSNNNTNTTGGLFGSNNNTNTTGGLFGSNNTTNTTGGLFGSNNNTSTTGGLFGSNNNTNTTGGLFGSGNTSNTTGGLFGSGSTTATGGNNLFGSSNTTQNTNTGFGQQMASSSNVFGASTNQNTNTGLFGQQNTGSKSTAIVPYNPNPNVR</sequence>
<dbReference type="AlphaFoldDB" id="A0AAD9G6U0"/>
<evidence type="ECO:0000313" key="2">
    <source>
        <dbReference type="EMBL" id="KAK1932890.1"/>
    </source>
</evidence>
<feature type="region of interest" description="Disordered" evidence="1">
    <location>
        <begin position="40"/>
        <end position="68"/>
    </location>
</feature>
<gene>
    <name evidence="2" type="ORF">X943_001268</name>
</gene>
<feature type="compositionally biased region" description="Low complexity" evidence="1">
    <location>
        <begin position="603"/>
        <end position="622"/>
    </location>
</feature>
<comment type="caution">
    <text evidence="2">The sequence shown here is derived from an EMBL/GenBank/DDBJ whole genome shotgun (WGS) entry which is preliminary data.</text>
</comment>
<organism evidence="2 3">
    <name type="scientific">Babesia divergens</name>
    <dbReference type="NCBI Taxonomy" id="32595"/>
    <lineage>
        <taxon>Eukaryota</taxon>
        <taxon>Sar</taxon>
        <taxon>Alveolata</taxon>
        <taxon>Apicomplexa</taxon>
        <taxon>Aconoidasida</taxon>
        <taxon>Piroplasmida</taxon>
        <taxon>Babesiidae</taxon>
        <taxon>Babesia</taxon>
    </lineage>
</organism>
<feature type="compositionally biased region" description="Polar residues" evidence="1">
    <location>
        <begin position="58"/>
        <end position="67"/>
    </location>
</feature>
<name>A0AAD9G6U0_BABDI</name>
<evidence type="ECO:0000313" key="3">
    <source>
        <dbReference type="Proteomes" id="UP001195914"/>
    </source>
</evidence>
<accession>A0AAD9G6U0</accession>
<evidence type="ECO:0000256" key="1">
    <source>
        <dbReference type="SAM" id="MobiDB-lite"/>
    </source>
</evidence>
<feature type="region of interest" description="Disordered" evidence="1">
    <location>
        <begin position="603"/>
        <end position="665"/>
    </location>
</feature>
<reference evidence="2" key="2">
    <citation type="submission" date="2021-05" db="EMBL/GenBank/DDBJ databases">
        <authorList>
            <person name="Pain A."/>
        </authorList>
    </citation>
    <scope>NUCLEOTIDE SEQUENCE</scope>
    <source>
        <strain evidence="2">1802A</strain>
    </source>
</reference>
<dbReference type="InterPro" id="IPR025574">
    <property type="entry name" value="Nucleoporin_FG_rpt"/>
</dbReference>
<dbReference type="Pfam" id="PF13634">
    <property type="entry name" value="Nucleoporin_FG"/>
    <property type="match status" value="2"/>
</dbReference>